<dbReference type="PATRIC" id="fig|1341181.4.peg.2887"/>
<dbReference type="GO" id="GO:0050126">
    <property type="term" value="F:N-carbamoylputrescine amidase activity"/>
    <property type="evidence" value="ECO:0007669"/>
    <property type="project" value="TreeGrafter"/>
</dbReference>
<keyword evidence="4" id="KW-1185">Reference proteome</keyword>
<dbReference type="InterPro" id="IPR003010">
    <property type="entry name" value="C-N_Hydrolase"/>
</dbReference>
<dbReference type="RefSeq" id="WP_023580483.1">
    <property type="nucleotide sequence ID" value="NZ_AVGG01000020.1"/>
</dbReference>
<dbReference type="PANTHER" id="PTHR43674:SF2">
    <property type="entry name" value="BETA-UREIDOPROPIONASE"/>
    <property type="match status" value="1"/>
</dbReference>
<reference evidence="3 4" key="1">
    <citation type="submission" date="2013-08" db="EMBL/GenBank/DDBJ databases">
        <title>Flavobacterium limnosediminis JC2902 genome sequencing.</title>
        <authorList>
            <person name="Lee K."/>
            <person name="Yi H."/>
            <person name="Park S."/>
            <person name="Chun J."/>
        </authorList>
    </citation>
    <scope>NUCLEOTIDE SEQUENCE [LARGE SCALE GENOMIC DNA]</scope>
    <source>
        <strain evidence="3 4">JC2902</strain>
    </source>
</reference>
<evidence type="ECO:0000256" key="1">
    <source>
        <dbReference type="ARBA" id="ARBA00022801"/>
    </source>
</evidence>
<proteinExistence type="predicted"/>
<protein>
    <submittedName>
        <fullName evidence="3">Nitrilase/cyanide hydratase and apolipoprotein N-acyltransferase</fullName>
    </submittedName>
</protein>
<name>V6SIM3_9FLAO</name>
<comment type="caution">
    <text evidence="3">The sequence shown here is derived from an EMBL/GenBank/DDBJ whole genome shotgun (WGS) entry which is preliminary data.</text>
</comment>
<dbReference type="Gene3D" id="3.60.110.10">
    <property type="entry name" value="Carbon-nitrogen hydrolase"/>
    <property type="match status" value="1"/>
</dbReference>
<dbReference type="PANTHER" id="PTHR43674">
    <property type="entry name" value="NITRILASE C965.09-RELATED"/>
    <property type="match status" value="1"/>
</dbReference>
<dbReference type="OrthoDB" id="9803818at2"/>
<dbReference type="InterPro" id="IPR050345">
    <property type="entry name" value="Aliph_Amidase/BUP"/>
</dbReference>
<dbReference type="SUPFAM" id="SSF56317">
    <property type="entry name" value="Carbon-nitrogen hydrolase"/>
    <property type="match status" value="1"/>
</dbReference>
<organism evidence="3 4">
    <name type="scientific">Flavobacterium limnosediminis JC2902</name>
    <dbReference type="NCBI Taxonomy" id="1341181"/>
    <lineage>
        <taxon>Bacteria</taxon>
        <taxon>Pseudomonadati</taxon>
        <taxon>Bacteroidota</taxon>
        <taxon>Flavobacteriia</taxon>
        <taxon>Flavobacteriales</taxon>
        <taxon>Flavobacteriaceae</taxon>
        <taxon>Flavobacterium</taxon>
    </lineage>
</organism>
<dbReference type="InterPro" id="IPR036526">
    <property type="entry name" value="C-N_Hydrolase_sf"/>
</dbReference>
<dbReference type="Pfam" id="PF00795">
    <property type="entry name" value="CN_hydrolase"/>
    <property type="match status" value="1"/>
</dbReference>
<evidence type="ECO:0000313" key="3">
    <source>
        <dbReference type="EMBL" id="ESU26122.1"/>
    </source>
</evidence>
<evidence type="ECO:0000259" key="2">
    <source>
        <dbReference type="PROSITE" id="PS50263"/>
    </source>
</evidence>
<dbReference type="STRING" id="1341181.FLJC2902T_29370"/>
<keyword evidence="3" id="KW-0449">Lipoprotein</keyword>
<dbReference type="GO" id="GO:0033388">
    <property type="term" value="P:putrescine biosynthetic process from arginine"/>
    <property type="evidence" value="ECO:0007669"/>
    <property type="project" value="TreeGrafter"/>
</dbReference>
<sequence length="242" mass="27026">MRISIAQTKAVKGNIEANLKAHVDFIKSAVKEKVQLIMFPELSLTGYEPELADQLATTKDDSRLDELQKLSNNENIIICVGLPTKNNNNLFISMIIFQPNKDRITYSKQYLYPTEKGIFTAAQNPYVIHFDGNNSIAPAICYELSNVEHHENAQKNKANIYMASVLNSVGGIKEDIDKLSAIADKYKMTVFMSNYVGESGNYECAGQSSIWNSSGELIAQLDKTNEGQLIYDTETGEIIKKQ</sequence>
<dbReference type="AlphaFoldDB" id="V6SIM3"/>
<dbReference type="EMBL" id="AVGG01000020">
    <property type="protein sequence ID" value="ESU26122.1"/>
    <property type="molecule type" value="Genomic_DNA"/>
</dbReference>
<dbReference type="Proteomes" id="UP000018004">
    <property type="component" value="Unassembled WGS sequence"/>
</dbReference>
<accession>V6SIM3</accession>
<keyword evidence="3" id="KW-0808">Transferase</keyword>
<dbReference type="GO" id="GO:0016746">
    <property type="term" value="F:acyltransferase activity"/>
    <property type="evidence" value="ECO:0007669"/>
    <property type="project" value="UniProtKB-KW"/>
</dbReference>
<gene>
    <name evidence="3" type="ORF">FLJC2902T_29370</name>
</gene>
<feature type="domain" description="CN hydrolase" evidence="2">
    <location>
        <begin position="1"/>
        <end position="240"/>
    </location>
</feature>
<dbReference type="PROSITE" id="PS50263">
    <property type="entry name" value="CN_HYDROLASE"/>
    <property type="match status" value="1"/>
</dbReference>
<dbReference type="eggNOG" id="COG0388">
    <property type="taxonomic scope" value="Bacteria"/>
</dbReference>
<keyword evidence="1" id="KW-0378">Hydrolase</keyword>
<keyword evidence="3" id="KW-0012">Acyltransferase</keyword>
<evidence type="ECO:0000313" key="4">
    <source>
        <dbReference type="Proteomes" id="UP000018004"/>
    </source>
</evidence>
<dbReference type="CDD" id="cd07197">
    <property type="entry name" value="nitrilase"/>
    <property type="match status" value="1"/>
</dbReference>